<feature type="compositionally biased region" description="Low complexity" evidence="9">
    <location>
        <begin position="357"/>
        <end position="370"/>
    </location>
</feature>
<dbReference type="Proteomes" id="UP000517694">
    <property type="component" value="Unassembled WGS sequence"/>
</dbReference>
<dbReference type="EC" id="3.2.1.4" evidence="8"/>
<dbReference type="SUPFAM" id="SSF49265">
    <property type="entry name" value="Fibronectin type III"/>
    <property type="match status" value="1"/>
</dbReference>
<comment type="caution">
    <text evidence="13">The sequence shown here is derived from an EMBL/GenBank/DDBJ whole genome shotgun (WGS) entry which is preliminary data.</text>
</comment>
<organism evidence="13 14">
    <name type="scientific">Streptomyces mexicanus</name>
    <dbReference type="NCBI Taxonomy" id="178566"/>
    <lineage>
        <taxon>Bacteria</taxon>
        <taxon>Bacillati</taxon>
        <taxon>Actinomycetota</taxon>
        <taxon>Actinomycetes</taxon>
        <taxon>Kitasatosporales</taxon>
        <taxon>Streptomycetaceae</taxon>
        <taxon>Streptomyces</taxon>
    </lineage>
</organism>
<keyword evidence="2 10" id="KW-0732">Signal</keyword>
<dbReference type="GO" id="GO:0030247">
    <property type="term" value="F:polysaccharide binding"/>
    <property type="evidence" value="ECO:0007669"/>
    <property type="project" value="UniProtKB-UniRule"/>
</dbReference>
<dbReference type="InterPro" id="IPR012291">
    <property type="entry name" value="CBM2_carb-bd_dom_sf"/>
</dbReference>
<protein>
    <recommendedName>
        <fullName evidence="8">Endoglucanase</fullName>
        <ecNumber evidence="8">3.2.1.4</ecNumber>
    </recommendedName>
</protein>
<evidence type="ECO:0000259" key="11">
    <source>
        <dbReference type="PROSITE" id="PS50853"/>
    </source>
</evidence>
<evidence type="ECO:0000256" key="8">
    <source>
        <dbReference type="RuleBase" id="RU361153"/>
    </source>
</evidence>
<dbReference type="InterPro" id="IPR008965">
    <property type="entry name" value="CBM2/CBM3_carb-bd_dom_sf"/>
</dbReference>
<dbReference type="InterPro" id="IPR001919">
    <property type="entry name" value="CBD2"/>
</dbReference>
<dbReference type="AlphaFoldDB" id="A0A7X1LTG2"/>
<evidence type="ECO:0000256" key="2">
    <source>
        <dbReference type="ARBA" id="ARBA00022729"/>
    </source>
</evidence>
<keyword evidence="5 8" id="KW-0119">Carbohydrate metabolism</keyword>
<evidence type="ECO:0000256" key="5">
    <source>
        <dbReference type="ARBA" id="ARBA00023277"/>
    </source>
</evidence>
<dbReference type="SUPFAM" id="SSF49384">
    <property type="entry name" value="Carbohydrate-binding domain"/>
    <property type="match status" value="1"/>
</dbReference>
<evidence type="ECO:0000256" key="4">
    <source>
        <dbReference type="ARBA" id="ARBA00023001"/>
    </source>
</evidence>
<dbReference type="Pfam" id="PF00041">
    <property type="entry name" value="fn3"/>
    <property type="match status" value="1"/>
</dbReference>
<feature type="domain" description="CBM2" evidence="12">
    <location>
        <begin position="452"/>
        <end position="561"/>
    </location>
</feature>
<dbReference type="CDD" id="cd00063">
    <property type="entry name" value="FN3"/>
    <property type="match status" value="1"/>
</dbReference>
<keyword evidence="3 8" id="KW-0378">Hydrolase</keyword>
<evidence type="ECO:0000256" key="7">
    <source>
        <dbReference type="ARBA" id="ARBA00023326"/>
    </source>
</evidence>
<dbReference type="Gene3D" id="2.60.40.10">
    <property type="entry name" value="Immunoglobulins"/>
    <property type="match status" value="1"/>
</dbReference>
<reference evidence="13 14" key="1">
    <citation type="submission" date="2020-08" db="EMBL/GenBank/DDBJ databases">
        <title>Whole-Genome Sequence of French Clinical Streptomyces mexicanus Strain Q0842.</title>
        <authorList>
            <person name="Boxberger M."/>
            <person name="La Scola B."/>
        </authorList>
    </citation>
    <scope>NUCLEOTIDE SEQUENCE [LARGE SCALE GENOMIC DNA]</scope>
    <source>
        <strain evidence="13 14">Marseille-Q0842</strain>
    </source>
</reference>
<dbReference type="Gene3D" id="2.60.40.290">
    <property type="match status" value="1"/>
</dbReference>
<dbReference type="SMART" id="SM00637">
    <property type="entry name" value="CBD_II"/>
    <property type="match status" value="1"/>
</dbReference>
<dbReference type="InterPro" id="IPR001547">
    <property type="entry name" value="Glyco_hydro_5"/>
</dbReference>
<dbReference type="SMART" id="SM00060">
    <property type="entry name" value="FN3"/>
    <property type="match status" value="1"/>
</dbReference>
<accession>A0A7X1LTG2</accession>
<dbReference type="RefSeq" id="WP_185948173.1">
    <property type="nucleotide sequence ID" value="NZ_JACMHY010000014.1"/>
</dbReference>
<dbReference type="Gene3D" id="3.20.20.80">
    <property type="entry name" value="Glycosidases"/>
    <property type="match status" value="1"/>
</dbReference>
<dbReference type="InterPro" id="IPR036116">
    <property type="entry name" value="FN3_sf"/>
</dbReference>
<gene>
    <name evidence="13" type="ORF">H1R13_28820</name>
</gene>
<dbReference type="EMBL" id="JACMHY010000014">
    <property type="protein sequence ID" value="MBC2868824.1"/>
    <property type="molecule type" value="Genomic_DNA"/>
</dbReference>
<evidence type="ECO:0000256" key="6">
    <source>
        <dbReference type="ARBA" id="ARBA00023295"/>
    </source>
</evidence>
<keyword evidence="14" id="KW-1185">Reference proteome</keyword>
<comment type="similarity">
    <text evidence="8">Belongs to the glycosyl hydrolase 5 (cellulase A) family.</text>
</comment>
<evidence type="ECO:0000256" key="3">
    <source>
        <dbReference type="ARBA" id="ARBA00022801"/>
    </source>
</evidence>
<evidence type="ECO:0000313" key="13">
    <source>
        <dbReference type="EMBL" id="MBC2868824.1"/>
    </source>
</evidence>
<dbReference type="PROSITE" id="PS50853">
    <property type="entry name" value="FN3"/>
    <property type="match status" value="1"/>
</dbReference>
<evidence type="ECO:0000256" key="1">
    <source>
        <dbReference type="ARBA" id="ARBA00000966"/>
    </source>
</evidence>
<feature type="signal peptide" evidence="10">
    <location>
        <begin position="1"/>
        <end position="26"/>
    </location>
</feature>
<dbReference type="SUPFAM" id="SSF51445">
    <property type="entry name" value="(Trans)glycosidases"/>
    <property type="match status" value="1"/>
</dbReference>
<proteinExistence type="inferred from homology"/>
<dbReference type="PANTHER" id="PTHR34142">
    <property type="entry name" value="ENDO-BETA-1,4-GLUCANASE A"/>
    <property type="match status" value="1"/>
</dbReference>
<dbReference type="InterPro" id="IPR013783">
    <property type="entry name" value="Ig-like_fold"/>
</dbReference>
<evidence type="ECO:0000256" key="10">
    <source>
        <dbReference type="SAM" id="SignalP"/>
    </source>
</evidence>
<dbReference type="Pfam" id="PF00150">
    <property type="entry name" value="Cellulase"/>
    <property type="match status" value="1"/>
</dbReference>
<comment type="catalytic activity">
    <reaction evidence="1 8">
        <text>Endohydrolysis of (1-&gt;4)-beta-D-glucosidic linkages in cellulose, lichenin and cereal beta-D-glucans.</text>
        <dbReference type="EC" id="3.2.1.4"/>
    </reaction>
</comment>
<sequence>MRTRLAAATLITACAALLTTTAPAHAAAPGAGTPRAGAPRAEAAAEATGFHVRDGRLLDANGADFVLRGVNHAHAWYPSRTAQALKDIKAKGANAVRVVLATGDQWAKNDTADVANVVSQCKQNRLVCILEAHDTTGYGESGAAVSLSKAVDYWLSVKSALAGQEKYVMVDIGNEPFGNTGYSAWTADTESAIGRLRDAGIDHTLLVDAPNWGQDWSFTMRDNAAGVFAADPERNTVFDIHMYGVYDTAAEVRDYLDHFVSAHLPVVIGEFGDMHSDGDPDEDAIMADAHALGIGYLGWSWSGNGGGVEYLDLVQNFDANSMTAWGRRLFDGADGIRATAKEASVFSDDGDGGGNGADTTPPTAPGAPTASRVTADSVRLDWPAATDDTGVTGYDVVRVDGAGETTVATATTTGTTVTGLAANTAYTFAVRARDAAGNRSARSATVTVTTGRSDTAGACSVTYRLSDWGSSFNADVTIHNTSAQAVDGWELAFSFPGAQTINSVWNARAAQSGSAVRVTHESWTRTIPAGGSVSFGLNGSSGGGNGVPTAFTLNGRACSVS</sequence>
<evidence type="ECO:0000313" key="14">
    <source>
        <dbReference type="Proteomes" id="UP000517694"/>
    </source>
</evidence>
<keyword evidence="6 8" id="KW-0326">Glycosidase</keyword>
<dbReference type="PROSITE" id="PS51173">
    <property type="entry name" value="CBM2"/>
    <property type="match status" value="1"/>
</dbReference>
<feature type="chain" id="PRO_5031172116" description="Endoglucanase" evidence="10">
    <location>
        <begin position="27"/>
        <end position="561"/>
    </location>
</feature>
<dbReference type="GO" id="GO:0030245">
    <property type="term" value="P:cellulose catabolic process"/>
    <property type="evidence" value="ECO:0007669"/>
    <property type="project" value="UniProtKB-KW"/>
</dbReference>
<dbReference type="GO" id="GO:0008810">
    <property type="term" value="F:cellulase activity"/>
    <property type="evidence" value="ECO:0007669"/>
    <property type="project" value="UniProtKB-EC"/>
</dbReference>
<dbReference type="InterPro" id="IPR003961">
    <property type="entry name" value="FN3_dom"/>
</dbReference>
<dbReference type="InterPro" id="IPR017853">
    <property type="entry name" value="GH"/>
</dbReference>
<keyword evidence="7 8" id="KW-0624">Polysaccharide degradation</keyword>
<evidence type="ECO:0000259" key="12">
    <source>
        <dbReference type="PROSITE" id="PS51173"/>
    </source>
</evidence>
<dbReference type="PANTHER" id="PTHR34142:SF1">
    <property type="entry name" value="GLYCOSIDE HYDROLASE FAMILY 5 DOMAIN-CONTAINING PROTEIN"/>
    <property type="match status" value="1"/>
</dbReference>
<feature type="region of interest" description="Disordered" evidence="9">
    <location>
        <begin position="345"/>
        <end position="374"/>
    </location>
</feature>
<dbReference type="InterPro" id="IPR018087">
    <property type="entry name" value="Glyco_hydro_5_CS"/>
</dbReference>
<name>A0A7X1LTG2_9ACTN</name>
<dbReference type="PROSITE" id="PS00659">
    <property type="entry name" value="GLYCOSYL_HYDROL_F5"/>
    <property type="match status" value="1"/>
</dbReference>
<feature type="domain" description="Fibronectin type-III" evidence="11">
    <location>
        <begin position="364"/>
        <end position="453"/>
    </location>
</feature>
<keyword evidence="4 8" id="KW-0136">Cellulose degradation</keyword>
<evidence type="ECO:0000256" key="9">
    <source>
        <dbReference type="SAM" id="MobiDB-lite"/>
    </source>
</evidence>
<dbReference type="Pfam" id="PF00553">
    <property type="entry name" value="CBM_2"/>
    <property type="match status" value="1"/>
</dbReference>